<sequence>MTPEQKRDFSSTVTRLLGLFPAEDVKVGQMFDNWGTCATYSDDVMSVRDTVWGESKQNADITFAASEEFCELLNRHQRYLLEISALSQCKHTCQVNLHVLELLKPGPEKESLKATIKSHQAQVAEEQGNIDQAISLHLDDFATKLAEKPQNPRYISFTASNIAYSYSSKRNQTEALTWYEKAREFWGEMPNRPANILINEAICHTLLGQHIQARELFDTFQALLNSDPQPSWAVIAYGYFAMGGFHELQQKRDLDAAVSHFLKAKDHFLKAREGWEKGLQASHHPFIGACLYKAGAIRLNQGRVDDAIALLYESLVVTEHHRQERPAEHARSLHKYSQAVMHPDYHGETERAEGMKMQMDSEEELRRIDPNAKGFDSDETYDKYVPLGHR</sequence>
<reference evidence="1" key="1">
    <citation type="submission" date="2023-06" db="EMBL/GenBank/DDBJ databases">
        <title>Genome-scale phylogeny and comparative genomics of the fungal order Sordariales.</title>
        <authorList>
            <consortium name="Lawrence Berkeley National Laboratory"/>
            <person name="Hensen N."/>
            <person name="Bonometti L."/>
            <person name="Westerberg I."/>
            <person name="Brannstrom I.O."/>
            <person name="Guillou S."/>
            <person name="Cros-Aarteil S."/>
            <person name="Calhoun S."/>
            <person name="Haridas S."/>
            <person name="Kuo A."/>
            <person name="Mondo S."/>
            <person name="Pangilinan J."/>
            <person name="Riley R."/>
            <person name="LaButti K."/>
            <person name="Andreopoulos B."/>
            <person name="Lipzen A."/>
            <person name="Chen C."/>
            <person name="Yanf M."/>
            <person name="Daum C."/>
            <person name="Ng V."/>
            <person name="Clum A."/>
            <person name="Steindorff A."/>
            <person name="Ohm R."/>
            <person name="Martin F."/>
            <person name="Silar P."/>
            <person name="Natvig D."/>
            <person name="Lalanne C."/>
            <person name="Gautier V."/>
            <person name="Ament-velasquez S.L."/>
            <person name="Kruys A."/>
            <person name="Hutchinson M.I."/>
            <person name="Powell A.J."/>
            <person name="Barry K."/>
            <person name="Miller A.N."/>
            <person name="Grigoriev I.V."/>
            <person name="Debuchy R."/>
            <person name="Gladieux P."/>
            <person name="Thoren M.H."/>
            <person name="Johannesson H."/>
        </authorList>
    </citation>
    <scope>NUCLEOTIDE SEQUENCE</scope>
    <source>
        <strain evidence="1">SMH3391-2</strain>
    </source>
</reference>
<gene>
    <name evidence="1" type="ORF">B0T17DRAFT_545627</name>
</gene>
<protein>
    <submittedName>
        <fullName evidence="1">Uncharacterized protein</fullName>
    </submittedName>
</protein>
<proteinExistence type="predicted"/>
<dbReference type="AlphaFoldDB" id="A0AA39W3X7"/>
<name>A0AA39W3X7_9PEZI</name>
<dbReference type="EMBL" id="JAULSR010000011">
    <property type="protein sequence ID" value="KAK0609969.1"/>
    <property type="molecule type" value="Genomic_DNA"/>
</dbReference>
<dbReference type="SUPFAM" id="SSF48452">
    <property type="entry name" value="TPR-like"/>
    <property type="match status" value="1"/>
</dbReference>
<dbReference type="Proteomes" id="UP001174934">
    <property type="component" value="Unassembled WGS sequence"/>
</dbReference>
<organism evidence="1 2">
    <name type="scientific">Bombardia bombarda</name>
    <dbReference type="NCBI Taxonomy" id="252184"/>
    <lineage>
        <taxon>Eukaryota</taxon>
        <taxon>Fungi</taxon>
        <taxon>Dikarya</taxon>
        <taxon>Ascomycota</taxon>
        <taxon>Pezizomycotina</taxon>
        <taxon>Sordariomycetes</taxon>
        <taxon>Sordariomycetidae</taxon>
        <taxon>Sordariales</taxon>
        <taxon>Lasiosphaeriaceae</taxon>
        <taxon>Bombardia</taxon>
    </lineage>
</organism>
<dbReference type="InterPro" id="IPR011990">
    <property type="entry name" value="TPR-like_helical_dom_sf"/>
</dbReference>
<keyword evidence="2" id="KW-1185">Reference proteome</keyword>
<accession>A0AA39W3X7</accession>
<evidence type="ECO:0000313" key="2">
    <source>
        <dbReference type="Proteomes" id="UP001174934"/>
    </source>
</evidence>
<dbReference type="Gene3D" id="1.25.40.10">
    <property type="entry name" value="Tetratricopeptide repeat domain"/>
    <property type="match status" value="2"/>
</dbReference>
<comment type="caution">
    <text evidence="1">The sequence shown here is derived from an EMBL/GenBank/DDBJ whole genome shotgun (WGS) entry which is preliminary data.</text>
</comment>
<evidence type="ECO:0000313" key="1">
    <source>
        <dbReference type="EMBL" id="KAK0609969.1"/>
    </source>
</evidence>